<feature type="signal peptide" evidence="1">
    <location>
        <begin position="1"/>
        <end position="18"/>
    </location>
</feature>
<dbReference type="EMBL" id="CH477817">
    <property type="protein sequence ID" value="EAT35942.1"/>
    <property type="molecule type" value="Genomic_DNA"/>
</dbReference>
<reference evidence="2" key="3">
    <citation type="submission" date="2012-09" db="EMBL/GenBank/DDBJ databases">
        <authorList>
            <consortium name="VectorBase"/>
        </authorList>
    </citation>
    <scope>NUCLEOTIDE SEQUENCE</scope>
    <source>
        <strain evidence="2">Liverpool</strain>
    </source>
</reference>
<evidence type="ECO:0000313" key="2">
    <source>
        <dbReference type="EMBL" id="EAT35942.1"/>
    </source>
</evidence>
<dbReference type="KEGG" id="aag:5575603"/>
<accession>A0A1S4FUM9</accession>
<dbReference type="OrthoDB" id="7723585at2759"/>
<protein>
    <submittedName>
        <fullName evidence="2">AAEL011936-PA</fullName>
    </submittedName>
</protein>
<sequence length="247" mass="28222">MMKLVILGLLACSQVVLSNPIGEPSAAQPQDLDELAVLTEFDRLFNQLHYDIDYKLRIYRMNHSRDLKNLNAQFISRYGFVITDIQHKKQQVKDAILEHALDIGDTQNPCIVEKNDEAIRRATQAARDLSVAAEKIYGDMATITRVYFYPIVKDFQQTSSEFQWAVLEVLSRDNAVTGLQLALADLSFKYMANANMVNRVVDNLDYELEGFQDIINSLRRGAFKEIDDIGRNYVFNMEQLLTDALTC</sequence>
<name>A0A1S4FUM9_AEDAE</name>
<reference evidence="2" key="1">
    <citation type="submission" date="2005-10" db="EMBL/GenBank/DDBJ databases">
        <authorList>
            <person name="Loftus B.J."/>
            <person name="Nene V.M."/>
            <person name="Hannick L.I."/>
            <person name="Bidwell S."/>
            <person name="Haas B."/>
            <person name="Amedeo P."/>
            <person name="Orvis J."/>
            <person name="Wortman J.R."/>
            <person name="White O.R."/>
            <person name="Salzberg S."/>
            <person name="Shumway M."/>
            <person name="Koo H."/>
            <person name="Zhao Y."/>
            <person name="Holmes M."/>
            <person name="Miller J."/>
            <person name="Schatz M."/>
            <person name="Pop M."/>
            <person name="Pai G."/>
            <person name="Utterback T."/>
            <person name="Rogers Y.-H."/>
            <person name="Kravitz S."/>
            <person name="Fraser C.M."/>
        </authorList>
    </citation>
    <scope>NUCLEOTIDE SEQUENCE</scope>
    <source>
        <strain evidence="2">Liverpool</strain>
    </source>
</reference>
<organism evidence="2 3">
    <name type="scientific">Aedes aegypti</name>
    <name type="common">Yellowfever mosquito</name>
    <name type="synonym">Culex aegypti</name>
    <dbReference type="NCBI Taxonomy" id="7159"/>
    <lineage>
        <taxon>Eukaryota</taxon>
        <taxon>Metazoa</taxon>
        <taxon>Ecdysozoa</taxon>
        <taxon>Arthropoda</taxon>
        <taxon>Hexapoda</taxon>
        <taxon>Insecta</taxon>
        <taxon>Pterygota</taxon>
        <taxon>Neoptera</taxon>
        <taxon>Endopterygota</taxon>
        <taxon>Diptera</taxon>
        <taxon>Nematocera</taxon>
        <taxon>Culicoidea</taxon>
        <taxon>Culicidae</taxon>
        <taxon>Culicinae</taxon>
        <taxon>Aedini</taxon>
        <taxon>Aedes</taxon>
        <taxon>Stegomyia</taxon>
    </lineage>
</organism>
<gene>
    <name evidence="2" type="ORF">AaeL_AAEL011936</name>
</gene>
<evidence type="ECO:0000313" key="3">
    <source>
        <dbReference type="Proteomes" id="UP000682892"/>
    </source>
</evidence>
<reference evidence="2" key="2">
    <citation type="journal article" date="2007" name="Science">
        <title>Genome sequence of Aedes aegypti, a major arbovirus vector.</title>
        <authorList>
            <person name="Nene V."/>
            <person name="Wortman J.R."/>
            <person name="Lawson D."/>
            <person name="Haas B."/>
            <person name="Kodira C."/>
            <person name="Tu Z.J."/>
            <person name="Loftus B."/>
            <person name="Xi Z."/>
            <person name="Megy K."/>
            <person name="Grabherr M."/>
            <person name="Ren Q."/>
            <person name="Zdobnov E.M."/>
            <person name="Lobo N.F."/>
            <person name="Campbell K.S."/>
            <person name="Brown S.E."/>
            <person name="Bonaldo M.F."/>
            <person name="Zhu J."/>
            <person name="Sinkins S.P."/>
            <person name="Hogenkamp D.G."/>
            <person name="Amedeo P."/>
            <person name="Arensburger P."/>
            <person name="Atkinson P.W."/>
            <person name="Bidwell S."/>
            <person name="Biedler J."/>
            <person name="Birney E."/>
            <person name="Bruggner R.V."/>
            <person name="Costas J."/>
            <person name="Coy M.R."/>
            <person name="Crabtree J."/>
            <person name="Crawford M."/>
            <person name="Debruyn B."/>
            <person name="Decaprio D."/>
            <person name="Eiglmeier K."/>
            <person name="Eisenstadt E."/>
            <person name="El-Dorry H."/>
            <person name="Gelbart W.M."/>
            <person name="Gomes S.L."/>
            <person name="Hammond M."/>
            <person name="Hannick L.I."/>
            <person name="Hogan J.R."/>
            <person name="Holmes M.H."/>
            <person name="Jaffe D."/>
            <person name="Johnston J.S."/>
            <person name="Kennedy R.C."/>
            <person name="Koo H."/>
            <person name="Kravitz S."/>
            <person name="Kriventseva E.V."/>
            <person name="Kulp D."/>
            <person name="Labutti K."/>
            <person name="Lee E."/>
            <person name="Li S."/>
            <person name="Lovin D.D."/>
            <person name="Mao C."/>
            <person name="Mauceli E."/>
            <person name="Menck C.F."/>
            <person name="Miller J.R."/>
            <person name="Montgomery P."/>
            <person name="Mori A."/>
            <person name="Nascimento A.L."/>
            <person name="Naveira H.F."/>
            <person name="Nusbaum C."/>
            <person name="O'leary S."/>
            <person name="Orvis J."/>
            <person name="Pertea M."/>
            <person name="Quesneville H."/>
            <person name="Reidenbach K.R."/>
            <person name="Rogers Y.H."/>
            <person name="Roth C.W."/>
            <person name="Schneider J.R."/>
            <person name="Schatz M."/>
            <person name="Shumway M."/>
            <person name="Stanke M."/>
            <person name="Stinson E.O."/>
            <person name="Tubio J.M."/>
            <person name="Vanzee J.P."/>
            <person name="Verjovski-Almeida S."/>
            <person name="Werner D."/>
            <person name="White O."/>
            <person name="Wyder S."/>
            <person name="Zeng Q."/>
            <person name="Zhao Q."/>
            <person name="Zhao Y."/>
            <person name="Hill C.A."/>
            <person name="Raikhel A.S."/>
            <person name="Soares M.B."/>
            <person name="Knudson D.L."/>
            <person name="Lee N.H."/>
            <person name="Galagan J."/>
            <person name="Salzberg S.L."/>
            <person name="Paulsen I.T."/>
            <person name="Dimopoulos G."/>
            <person name="Collins F.H."/>
            <person name="Birren B."/>
            <person name="Fraser-Liggett C.M."/>
            <person name="Severson D.W."/>
        </authorList>
    </citation>
    <scope>NUCLEOTIDE SEQUENCE [LARGE SCALE GENOMIC DNA]</scope>
    <source>
        <strain evidence="2">Liverpool</strain>
    </source>
</reference>
<dbReference type="AlphaFoldDB" id="A0A1S4FUM9"/>
<feature type="chain" id="PRO_5036460838" evidence="1">
    <location>
        <begin position="19"/>
        <end position="247"/>
    </location>
</feature>
<evidence type="ECO:0000256" key="1">
    <source>
        <dbReference type="SAM" id="SignalP"/>
    </source>
</evidence>
<keyword evidence="1" id="KW-0732">Signal</keyword>
<dbReference type="Proteomes" id="UP000682892">
    <property type="component" value="Unassembled WGS sequence"/>
</dbReference>
<dbReference type="HOGENOM" id="CLU_102324_0_0_1"/>
<proteinExistence type="predicted"/>
<dbReference type="OMA" id="ASRVFFY"/>